<proteinExistence type="inferred from homology"/>
<comment type="similarity">
    <text evidence="1">Belongs to the DNA2/NAM7 helicase family.</text>
</comment>
<dbReference type="PANTHER" id="PTHR43788">
    <property type="entry name" value="DNA2/NAM7 HELICASE FAMILY MEMBER"/>
    <property type="match status" value="1"/>
</dbReference>
<evidence type="ECO:0000259" key="7">
    <source>
        <dbReference type="Pfam" id="PF13086"/>
    </source>
</evidence>
<evidence type="ECO:0000259" key="9">
    <source>
        <dbReference type="Pfam" id="PF18741"/>
    </source>
</evidence>
<dbReference type="InterPro" id="IPR049468">
    <property type="entry name" value="Restrct_endonuc-II-like_dom"/>
</dbReference>
<dbReference type="GO" id="GO:0043139">
    <property type="term" value="F:5'-3' DNA helicase activity"/>
    <property type="evidence" value="ECO:0007669"/>
    <property type="project" value="TreeGrafter"/>
</dbReference>
<reference evidence="10 11" key="1">
    <citation type="submission" date="2017-11" db="EMBL/GenBank/DDBJ databases">
        <title>Revised Sequence and Annotation of the Rhodobaca barguzinensis strain alga05 Genome.</title>
        <authorList>
            <person name="Kopejtka K."/>
            <person name="Tomasch J.M."/>
            <person name="Bunk B."/>
            <person name="Koblizek M."/>
        </authorList>
    </citation>
    <scope>NUCLEOTIDE SEQUENCE [LARGE SCALE GENOMIC DNA]</scope>
    <source>
        <strain evidence="11">alga05</strain>
    </source>
</reference>
<dbReference type="GO" id="GO:0016787">
    <property type="term" value="F:hydrolase activity"/>
    <property type="evidence" value="ECO:0007669"/>
    <property type="project" value="UniProtKB-KW"/>
</dbReference>
<dbReference type="Gene3D" id="3.40.50.300">
    <property type="entry name" value="P-loop containing nucleotide triphosphate hydrolases"/>
    <property type="match status" value="2"/>
</dbReference>
<dbReference type="InterPro" id="IPR047187">
    <property type="entry name" value="SF1_C_Upf1"/>
</dbReference>
<name>A0A2K8K7W1_9RHOB</name>
<evidence type="ECO:0000259" key="8">
    <source>
        <dbReference type="Pfam" id="PF13087"/>
    </source>
</evidence>
<keyword evidence="2" id="KW-0547">Nucleotide-binding</keyword>
<evidence type="ECO:0000256" key="1">
    <source>
        <dbReference type="ARBA" id="ARBA00007913"/>
    </source>
</evidence>
<keyword evidence="3" id="KW-0378">Hydrolase</keyword>
<dbReference type="Proteomes" id="UP000228948">
    <property type="component" value="Chromosome"/>
</dbReference>
<sequence>MSIVQRTIEAFPRGRTTEELLVLLGASFDAVEKQSIVSELEALAASGVVRLERNGRWKPIAAPKPSENRTSDNTNSTATRPAQELLYAVPCAIGAELKQAESEEVDDIAQSLIDPNALLRYWRSALRSDPRGAITQTPDRHGSQWILATGIGPIAPNEETRRIITFSLDSLPADFRQALLRREANEMTLAVGWPVMVGRKSGVPAIWPVGLLSAEWSRTETSLRLVIEADDVLVNPDWLDGAARTAGWQRTELKEIFLPSDGIGLRADDFVSRLREAAARQLRGKITGVQLDSQVDLTSTAIYDIAALFLPTESTFTAGAVRDLDAIASWPAEALRKTALAPVLSLPHDIEPKVIHDINVGPLNGEQIEAVRYASNAPLTVVTGPPGTGKSQAIVSMAASVLMKGGRVLVASKNHQALDAVEDRLGGLASDLPFLVRTLDPQREVDRSVEQVLADLLNETGLRPRPADPELMGRLATLSADRRRALDTIRRRAELECEIAELVERIGARERFAADDERPVEPQHAETSILARFWRAVAALFGRTSSIHASSDGDVLPEGAPLSALRARLVSLRSARDALSPEGDPVTLTDDIADIASTLLPAVLSNVAVLLESERQVLEASRADFQFHGERNLPSELTNAVVTHRPLWLASVLGAPKRIPLEEGLFDLVIFDEASQCDIASALPLFARAKRAVVVGDDRQLSFIPQLGLAQDRNLMKAQGLPTSGMGRFAQSRQSLFDFAKRVPGAPRVLLRHQYRSAGPIVDYISDTFYSGQLTTSYDPKTIRSPKGQKAGIAWTHVPGPAATPRGNVNTAEAEAIANHVHLLLVEQGYDGTIGVISPFRPQVQAIEETVKARVPAQKLEGAELRVATVDGFQGQERDVILFSPCLSTSSAISAVTFVQKDLRRLNVAISRARAVAHVFGDLDYARSAKVRALARLAAVATEPRRRSGEGVFDSEWERKVFYALKHRGLDPEPQFEIAGRRLDFALFGKTGVKLDLEIDGRHWHQDSDGRRKMADHWRDHQLKSMGWRVRRFWVDELSKDMEGCLDLIERDLS</sequence>
<dbReference type="InterPro" id="IPR041677">
    <property type="entry name" value="DNA2/NAM7_AAA_11"/>
</dbReference>
<evidence type="ECO:0008006" key="12">
    <source>
        <dbReference type="Google" id="ProtNLM"/>
    </source>
</evidence>
<dbReference type="GO" id="GO:0005524">
    <property type="term" value="F:ATP binding"/>
    <property type="evidence" value="ECO:0007669"/>
    <property type="project" value="UniProtKB-KW"/>
</dbReference>
<gene>
    <name evidence="10" type="ORF">BG454_06700</name>
</gene>
<dbReference type="InterPro" id="IPR027417">
    <property type="entry name" value="P-loop_NTPase"/>
</dbReference>
<dbReference type="SUPFAM" id="SSF52540">
    <property type="entry name" value="P-loop containing nucleoside triphosphate hydrolases"/>
    <property type="match status" value="1"/>
</dbReference>
<keyword evidence="5" id="KW-0067">ATP-binding</keyword>
<dbReference type="EMBL" id="CP024899">
    <property type="protein sequence ID" value="ATX65552.1"/>
    <property type="molecule type" value="Genomic_DNA"/>
</dbReference>
<dbReference type="Pfam" id="PF13087">
    <property type="entry name" value="AAA_12"/>
    <property type="match status" value="1"/>
</dbReference>
<accession>A0A2K8K7W1</accession>
<keyword evidence="11" id="KW-1185">Reference proteome</keyword>
<dbReference type="CDD" id="cd18808">
    <property type="entry name" value="SF1_C_Upf1"/>
    <property type="match status" value="1"/>
</dbReference>
<keyword evidence="4" id="KW-0347">Helicase</keyword>
<organism evidence="10 11">
    <name type="scientific">Roseinatronobacter bogoriensis subsp. barguzinensis</name>
    <dbReference type="NCBI Taxonomy" id="441209"/>
    <lineage>
        <taxon>Bacteria</taxon>
        <taxon>Pseudomonadati</taxon>
        <taxon>Pseudomonadota</taxon>
        <taxon>Alphaproteobacteria</taxon>
        <taxon>Rhodobacterales</taxon>
        <taxon>Paracoccaceae</taxon>
        <taxon>Roseinatronobacter</taxon>
    </lineage>
</organism>
<dbReference type="Pfam" id="PF18741">
    <property type="entry name" value="MTES_1575"/>
    <property type="match status" value="1"/>
</dbReference>
<feature type="domain" description="DNA2/NAM7 helicase helicase" evidence="7">
    <location>
        <begin position="363"/>
        <end position="487"/>
    </location>
</feature>
<evidence type="ECO:0000256" key="4">
    <source>
        <dbReference type="ARBA" id="ARBA00022806"/>
    </source>
</evidence>
<feature type="domain" description="DNA2/NAM7 helicase-like C-terminal" evidence="8">
    <location>
        <begin position="734"/>
        <end position="922"/>
    </location>
</feature>
<dbReference type="SUPFAM" id="SSF52980">
    <property type="entry name" value="Restriction endonuclease-like"/>
    <property type="match status" value="1"/>
</dbReference>
<evidence type="ECO:0000256" key="2">
    <source>
        <dbReference type="ARBA" id="ARBA00022741"/>
    </source>
</evidence>
<dbReference type="RefSeq" id="WP_071479611.1">
    <property type="nucleotide sequence ID" value="NZ_CP024899.1"/>
</dbReference>
<dbReference type="Pfam" id="PF13086">
    <property type="entry name" value="AAA_11"/>
    <property type="match status" value="1"/>
</dbReference>
<dbReference type="InterPro" id="IPR050534">
    <property type="entry name" value="Coronavir_polyprotein_1ab"/>
</dbReference>
<dbReference type="STRING" id="441209.GCA_001870665_00438"/>
<evidence type="ECO:0000256" key="6">
    <source>
        <dbReference type="SAM" id="MobiDB-lite"/>
    </source>
</evidence>
<dbReference type="KEGG" id="rbg:BG454_06700"/>
<evidence type="ECO:0000256" key="5">
    <source>
        <dbReference type="ARBA" id="ARBA00022840"/>
    </source>
</evidence>
<evidence type="ECO:0000313" key="10">
    <source>
        <dbReference type="EMBL" id="ATX65552.1"/>
    </source>
</evidence>
<protein>
    <recommendedName>
        <fullName evidence="12">DUF559 domain-containing protein</fullName>
    </recommendedName>
</protein>
<evidence type="ECO:0000313" key="11">
    <source>
        <dbReference type="Proteomes" id="UP000228948"/>
    </source>
</evidence>
<feature type="region of interest" description="Disordered" evidence="6">
    <location>
        <begin position="59"/>
        <end position="79"/>
    </location>
</feature>
<dbReference type="PANTHER" id="PTHR43788:SF8">
    <property type="entry name" value="DNA-BINDING PROTEIN SMUBP-2"/>
    <property type="match status" value="1"/>
</dbReference>
<dbReference type="InterPro" id="IPR011335">
    <property type="entry name" value="Restrct_endonuc-II-like"/>
</dbReference>
<dbReference type="OrthoDB" id="9757917at2"/>
<evidence type="ECO:0000256" key="3">
    <source>
        <dbReference type="ARBA" id="ARBA00022801"/>
    </source>
</evidence>
<dbReference type="Gene3D" id="3.40.960.10">
    <property type="entry name" value="VSR Endonuclease"/>
    <property type="match status" value="1"/>
</dbReference>
<feature type="domain" description="Restriction endonuclease type II-like" evidence="9">
    <location>
        <begin position="958"/>
        <end position="1050"/>
    </location>
</feature>
<dbReference type="AlphaFoldDB" id="A0A2K8K7W1"/>
<dbReference type="InterPro" id="IPR041679">
    <property type="entry name" value="DNA2/NAM7-like_C"/>
</dbReference>